<proteinExistence type="predicted"/>
<gene>
    <name evidence="1" type="ORF">Nepgr_027779</name>
</gene>
<keyword evidence="2" id="KW-1185">Reference proteome</keyword>
<protein>
    <submittedName>
        <fullName evidence="1">Uncharacterized protein</fullName>
    </submittedName>
</protein>
<organism evidence="1 2">
    <name type="scientific">Nepenthes gracilis</name>
    <name type="common">Slender pitcher plant</name>
    <dbReference type="NCBI Taxonomy" id="150966"/>
    <lineage>
        <taxon>Eukaryota</taxon>
        <taxon>Viridiplantae</taxon>
        <taxon>Streptophyta</taxon>
        <taxon>Embryophyta</taxon>
        <taxon>Tracheophyta</taxon>
        <taxon>Spermatophyta</taxon>
        <taxon>Magnoliopsida</taxon>
        <taxon>eudicotyledons</taxon>
        <taxon>Gunneridae</taxon>
        <taxon>Pentapetalae</taxon>
        <taxon>Caryophyllales</taxon>
        <taxon>Nepenthaceae</taxon>
        <taxon>Nepenthes</taxon>
    </lineage>
</organism>
<sequence>MIFFLSLHLNHLQLESSLTSHCSLSGQSKSLSSMPFVPTRKPVKIHKGPEDSFYQIELPWLLGISVLEKLAPPIAPLQ</sequence>
<evidence type="ECO:0000313" key="1">
    <source>
        <dbReference type="EMBL" id="GMH25936.1"/>
    </source>
</evidence>
<dbReference type="Proteomes" id="UP001279734">
    <property type="component" value="Unassembled WGS sequence"/>
</dbReference>
<dbReference type="AlphaFoldDB" id="A0AAD3Y3W4"/>
<accession>A0AAD3Y3W4</accession>
<comment type="caution">
    <text evidence="1">The sequence shown here is derived from an EMBL/GenBank/DDBJ whole genome shotgun (WGS) entry which is preliminary data.</text>
</comment>
<name>A0AAD3Y3W4_NEPGR</name>
<dbReference type="EMBL" id="BSYO01000030">
    <property type="protein sequence ID" value="GMH25936.1"/>
    <property type="molecule type" value="Genomic_DNA"/>
</dbReference>
<evidence type="ECO:0000313" key="2">
    <source>
        <dbReference type="Proteomes" id="UP001279734"/>
    </source>
</evidence>
<reference evidence="1" key="1">
    <citation type="submission" date="2023-05" db="EMBL/GenBank/DDBJ databases">
        <title>Nepenthes gracilis genome sequencing.</title>
        <authorList>
            <person name="Fukushima K."/>
        </authorList>
    </citation>
    <scope>NUCLEOTIDE SEQUENCE</scope>
    <source>
        <strain evidence="1">SING2019-196</strain>
    </source>
</reference>